<organism evidence="2">
    <name type="scientific">Caenorhabditis brenneri</name>
    <name type="common">Nematode worm</name>
    <dbReference type="NCBI Taxonomy" id="135651"/>
    <lineage>
        <taxon>Eukaryota</taxon>
        <taxon>Metazoa</taxon>
        <taxon>Ecdysozoa</taxon>
        <taxon>Nematoda</taxon>
        <taxon>Chromadorea</taxon>
        <taxon>Rhabditida</taxon>
        <taxon>Rhabditina</taxon>
        <taxon>Rhabditomorpha</taxon>
        <taxon>Rhabditoidea</taxon>
        <taxon>Rhabditidae</taxon>
        <taxon>Peloderinae</taxon>
        <taxon>Caenorhabditis</taxon>
    </lineage>
</organism>
<reference evidence="2" key="1">
    <citation type="submission" date="2011-07" db="EMBL/GenBank/DDBJ databases">
        <authorList>
            <consortium name="Caenorhabditis brenneri Sequencing and Analysis Consortium"/>
            <person name="Wilson R.K."/>
        </authorList>
    </citation>
    <scope>NUCLEOTIDE SEQUENCE [LARGE SCALE GENOMIC DNA]</scope>
    <source>
        <strain evidence="2">PB2801</strain>
    </source>
</reference>
<accession>G0MMJ9</accession>
<evidence type="ECO:0000313" key="1">
    <source>
        <dbReference type="EMBL" id="EGT37400.1"/>
    </source>
</evidence>
<dbReference type="HOGENOM" id="CLU_1827001_0_0_1"/>
<dbReference type="InParanoid" id="G0MMJ9"/>
<sequence length="141" mass="15825">MDKPTAVQLAHQILSCDQPELLAAIVAQFSSDFNPDEQSQGAQVEKKPTPVVQQHAVPHVDAIFAPLLQDYQLIMLRNVLASLILILHLAPRPERILFSTGLEVLFRQAPRLASELHPLVQEALRARGSNRMEEFTKFINQ</sequence>
<keyword evidence="2" id="KW-1185">Reference proteome</keyword>
<proteinExistence type="predicted"/>
<dbReference type="EMBL" id="GL379802">
    <property type="protein sequence ID" value="EGT37400.1"/>
    <property type="molecule type" value="Genomic_DNA"/>
</dbReference>
<evidence type="ECO:0000313" key="2">
    <source>
        <dbReference type="Proteomes" id="UP000008068"/>
    </source>
</evidence>
<dbReference type="Proteomes" id="UP000008068">
    <property type="component" value="Unassembled WGS sequence"/>
</dbReference>
<protein>
    <submittedName>
        <fullName evidence="1">Uncharacterized protein</fullName>
    </submittedName>
</protein>
<name>G0MMJ9_CAEBE</name>
<gene>
    <name evidence="1" type="ORF">CAEBREN_05545</name>
</gene>
<dbReference type="AlphaFoldDB" id="G0MMJ9"/>